<dbReference type="EMBL" id="JACCFS010000001">
    <property type="protein sequence ID" value="NYJ32521.1"/>
    <property type="molecule type" value="Genomic_DNA"/>
</dbReference>
<protein>
    <submittedName>
        <fullName evidence="2">Uncharacterized protein</fullName>
    </submittedName>
</protein>
<accession>A0A7Z0J832</accession>
<evidence type="ECO:0000313" key="3">
    <source>
        <dbReference type="Proteomes" id="UP000572051"/>
    </source>
</evidence>
<evidence type="ECO:0000256" key="1">
    <source>
        <dbReference type="SAM" id="MobiDB-lite"/>
    </source>
</evidence>
<feature type="compositionally biased region" description="Basic and acidic residues" evidence="1">
    <location>
        <begin position="179"/>
        <end position="201"/>
    </location>
</feature>
<evidence type="ECO:0000313" key="2">
    <source>
        <dbReference type="EMBL" id="NYJ32521.1"/>
    </source>
</evidence>
<proteinExistence type="predicted"/>
<sequence>MRTLFSGEAHVDYGQIYVCGDDGRASEGPLLEASFAGQRAGLCGAAVPGHLFLLTGTHTGYVPITVELHGAEPPLDAEAWEDVVEVSFRPVSAENALVEWDGDSHPLSLSHTPYRVRYHCRGMDEAHDATRATGDPVVDEYLVRLWPGPVAADRVVKETSEAAAYWHAFARRQPPPPTPEERAEAERRARERQEYAERQREREAWGGYLPSDRLRAVRTTFRTFQGRPKGGLVALDAPLVHAIDAAGPEVQRALARWAAHRACAAAGLDGIDWVARALAELDRGEPLSPPLDAPRRLREAVFADARVPRSHDGTPGQPQSVAFAALVDAAADDPLEAALNALHAAVAAHGTDGAHLCAEVRRAFPATAAPPATERDRRHTTPTAR</sequence>
<reference evidence="2 3" key="1">
    <citation type="submission" date="2020-07" db="EMBL/GenBank/DDBJ databases">
        <title>Sequencing the genomes of 1000 actinobacteria strains.</title>
        <authorList>
            <person name="Klenk H.-P."/>
        </authorList>
    </citation>
    <scope>NUCLEOTIDE SEQUENCE [LARGE SCALE GENOMIC DNA]</scope>
    <source>
        <strain evidence="2 3">DSM 44442</strain>
    </source>
</reference>
<dbReference type="Proteomes" id="UP000572051">
    <property type="component" value="Unassembled WGS sequence"/>
</dbReference>
<gene>
    <name evidence="2" type="ORF">HNR10_000402</name>
</gene>
<dbReference type="AlphaFoldDB" id="A0A7Z0J832"/>
<dbReference type="RefSeq" id="WP_179820385.1">
    <property type="nucleotide sequence ID" value="NZ_JACCFS010000001.1"/>
</dbReference>
<comment type="caution">
    <text evidence="2">The sequence shown here is derived from an EMBL/GenBank/DDBJ whole genome shotgun (WGS) entry which is preliminary data.</text>
</comment>
<name>A0A7Z0J832_9ACTN</name>
<feature type="region of interest" description="Disordered" evidence="1">
    <location>
        <begin position="169"/>
        <end position="201"/>
    </location>
</feature>
<keyword evidence="3" id="KW-1185">Reference proteome</keyword>
<organism evidence="2 3">
    <name type="scientific">Nocardiopsis aegyptia</name>
    <dbReference type="NCBI Taxonomy" id="220378"/>
    <lineage>
        <taxon>Bacteria</taxon>
        <taxon>Bacillati</taxon>
        <taxon>Actinomycetota</taxon>
        <taxon>Actinomycetes</taxon>
        <taxon>Streptosporangiales</taxon>
        <taxon>Nocardiopsidaceae</taxon>
        <taxon>Nocardiopsis</taxon>
    </lineage>
</organism>